<sequence length="37" mass="3984">MRHPNSVLPSVSDVEVAAVKPVAGRWRAEISGVLRQA</sequence>
<gene>
    <name evidence="1" type="ORF">SAMN05216268_12786</name>
</gene>
<accession>A0A9X8QZQ9</accession>
<evidence type="ECO:0000313" key="1">
    <source>
        <dbReference type="EMBL" id="SHN26100.1"/>
    </source>
</evidence>
<proteinExistence type="predicted"/>
<organism evidence="1 2">
    <name type="scientific">Streptomyces yunnanensis</name>
    <dbReference type="NCBI Taxonomy" id="156453"/>
    <lineage>
        <taxon>Bacteria</taxon>
        <taxon>Bacillati</taxon>
        <taxon>Actinomycetota</taxon>
        <taxon>Actinomycetes</taxon>
        <taxon>Kitasatosporales</taxon>
        <taxon>Streptomycetaceae</taxon>
        <taxon>Streptomyces</taxon>
    </lineage>
</organism>
<dbReference type="EMBL" id="FRBK01000027">
    <property type="protein sequence ID" value="SHN26100.1"/>
    <property type="molecule type" value="Genomic_DNA"/>
</dbReference>
<name>A0A9X8QZQ9_9ACTN</name>
<comment type="caution">
    <text evidence="1">The sequence shown here is derived from an EMBL/GenBank/DDBJ whole genome shotgun (WGS) entry which is preliminary data.</text>
</comment>
<reference evidence="2" key="1">
    <citation type="submission" date="2016-11" db="EMBL/GenBank/DDBJ databases">
        <authorList>
            <person name="Jaros S."/>
            <person name="Januszkiewicz K."/>
            <person name="Wedrychowicz H."/>
        </authorList>
    </citation>
    <scope>NUCLEOTIDE SEQUENCE [LARGE SCALE GENOMIC DNA]</scope>
    <source>
        <strain evidence="2">CGMCC 4.3555</strain>
    </source>
</reference>
<protein>
    <submittedName>
        <fullName evidence="1">Uncharacterized protein</fullName>
    </submittedName>
</protein>
<evidence type="ECO:0000313" key="2">
    <source>
        <dbReference type="Proteomes" id="UP000184388"/>
    </source>
</evidence>
<dbReference type="Proteomes" id="UP000184388">
    <property type="component" value="Unassembled WGS sequence"/>
</dbReference>
<dbReference type="AlphaFoldDB" id="A0A9X8QZQ9"/>